<dbReference type="PANTHER" id="PTHR30121">
    <property type="entry name" value="UNCHARACTERIZED PROTEIN YJGR-RELATED"/>
    <property type="match status" value="1"/>
</dbReference>
<dbReference type="EMBL" id="JAGQLF010000015">
    <property type="protein sequence ID" value="MCA9386765.1"/>
    <property type="molecule type" value="Genomic_DNA"/>
</dbReference>
<dbReference type="InterPro" id="IPR027417">
    <property type="entry name" value="P-loop_NTPase"/>
</dbReference>
<dbReference type="Proteomes" id="UP000714915">
    <property type="component" value="Unassembled WGS sequence"/>
</dbReference>
<dbReference type="SUPFAM" id="SSF52540">
    <property type="entry name" value="P-loop containing nucleoside triphosphate hydrolases"/>
    <property type="match status" value="1"/>
</dbReference>
<keyword evidence="3" id="KW-0067">ATP-binding</keyword>
<evidence type="ECO:0000313" key="4">
    <source>
        <dbReference type="Proteomes" id="UP000714915"/>
    </source>
</evidence>
<dbReference type="Pfam" id="PF10412">
    <property type="entry name" value="TrwB_AAD_bind"/>
    <property type="match status" value="1"/>
</dbReference>
<evidence type="ECO:0000313" key="3">
    <source>
        <dbReference type="EMBL" id="MCA9386765.1"/>
    </source>
</evidence>
<name>A0A955L9S8_9BACT</name>
<feature type="domain" description="DUF8128" evidence="2">
    <location>
        <begin position="45"/>
        <end position="332"/>
    </location>
</feature>
<evidence type="ECO:0000259" key="2">
    <source>
        <dbReference type="Pfam" id="PF26449"/>
    </source>
</evidence>
<dbReference type="InterPro" id="IPR051162">
    <property type="entry name" value="T4SS_component"/>
</dbReference>
<dbReference type="Gene3D" id="3.40.50.300">
    <property type="entry name" value="P-loop containing nucleotide triphosphate hydrolases"/>
    <property type="match status" value="2"/>
</dbReference>
<keyword evidence="3" id="KW-0547">Nucleotide-binding</keyword>
<dbReference type="GO" id="GO:0005524">
    <property type="term" value="F:ATP binding"/>
    <property type="evidence" value="ECO:0007669"/>
    <property type="project" value="UniProtKB-KW"/>
</dbReference>
<dbReference type="Pfam" id="PF26449">
    <property type="entry name" value="DUF8128"/>
    <property type="match status" value="1"/>
</dbReference>
<proteinExistence type="predicted"/>
<reference evidence="3" key="2">
    <citation type="journal article" date="2021" name="Microbiome">
        <title>Successional dynamics and alternative stable states in a saline activated sludge microbial community over 9 years.</title>
        <authorList>
            <person name="Wang Y."/>
            <person name="Ye J."/>
            <person name="Ju F."/>
            <person name="Liu L."/>
            <person name="Boyd J.A."/>
            <person name="Deng Y."/>
            <person name="Parks D.H."/>
            <person name="Jiang X."/>
            <person name="Yin X."/>
            <person name="Woodcroft B.J."/>
            <person name="Tyson G.W."/>
            <person name="Hugenholtz P."/>
            <person name="Polz M.F."/>
            <person name="Zhang T."/>
        </authorList>
    </citation>
    <scope>NUCLEOTIDE SEQUENCE</scope>
    <source>
        <strain evidence="3">HKST-UBA09</strain>
    </source>
</reference>
<evidence type="ECO:0000259" key="1">
    <source>
        <dbReference type="Pfam" id="PF10412"/>
    </source>
</evidence>
<sequence>MQILYFFVILLAILIIWYLFARHNYRKRTVSEVIKKPVVLKIGVPSNNDKKPQSVEQFLQAVHGTLGSSEMSKTPFSFEIVGNHSGIFFLISCDSRFKTFIENQIYAQYPDAQITQVKDYSTPDKTSKVIKSLELGLRREFYLPIKTYNSFEVDPLASIVSTMNNLNGHDEIYIQFVTRPISDRWQDIGKKFVDTTRSRTDEEGKKVGLASGEGAEIKQVEVKNQKSGFQFIIRVIVRGNDDIQVERYLEDVQASFNQFQTAQFNSLTKKSVKSSFIKRILFGNVLQDSLSPLQKYQTRFLSELEKDVINTEELASMYHLPSKSVQSPKIAWARSRKIEPPANLPTQNARVFGLTDFRDQHSVFGIKKEDRRRHMYLLGKTGTGKSMFIKNMVYGDLQENEGLCIVDPHGELIDDVLTFIPEHRLKDVVLLDPSDIENPIGLNMLDVKEGESKELLADGIVSVFIKLFGNSWGPRLQYILTNTVLTLLHCQNVSLLAVNRILLDKNYRKFLLKQVNDPFLLKFWNEEYEQMSKNQKLLAETLSPIQNKVGRFLSSPMVRNMIGQVKSSIDLREIMDEGKILLINLSQGKIGEENTSLLGGMIITRLYTNAMQRANVSSEQRKDFYLYVDEFQNFATDTFVKILSEARKYGLNLLVTHQFIDQIQPNIQDAIFGNVGTLINYVVGPKDATRLEKEYIPYLTSEDLVNLERFSFVIKMMIDGAQSTPFTGKLLIPTHPVTGIREQIKQYSRDKYATSKEIVESKLNKWASQEYDDKGNLVQIKN</sequence>
<comment type="caution">
    <text evidence="3">The sequence shown here is derived from an EMBL/GenBank/DDBJ whole genome shotgun (WGS) entry which is preliminary data.</text>
</comment>
<reference evidence="3" key="1">
    <citation type="submission" date="2020-04" db="EMBL/GenBank/DDBJ databases">
        <authorList>
            <person name="Zhang T."/>
        </authorList>
    </citation>
    <scope>NUCLEOTIDE SEQUENCE</scope>
    <source>
        <strain evidence="3">HKST-UBA09</strain>
    </source>
</reference>
<gene>
    <name evidence="3" type="ORF">KC669_01900</name>
</gene>
<feature type="domain" description="Type IV secretion system coupling protein TraD DNA-binding" evidence="1">
    <location>
        <begin position="366"/>
        <end position="664"/>
    </location>
</feature>
<dbReference type="PANTHER" id="PTHR30121:SF11">
    <property type="entry name" value="AAA+ ATPASE DOMAIN-CONTAINING PROTEIN"/>
    <property type="match status" value="1"/>
</dbReference>
<protein>
    <submittedName>
        <fullName evidence="3">ATP-binding protein</fullName>
    </submittedName>
</protein>
<accession>A0A955L9S8</accession>
<dbReference type="InterPro" id="IPR058441">
    <property type="entry name" value="DUF8128"/>
</dbReference>
<dbReference type="InterPro" id="IPR019476">
    <property type="entry name" value="T4SS_TraD_DNA-bd"/>
</dbReference>
<dbReference type="AlphaFoldDB" id="A0A955L9S8"/>
<organism evidence="3 4">
    <name type="scientific">Candidatus Dojkabacteria bacterium</name>
    <dbReference type="NCBI Taxonomy" id="2099670"/>
    <lineage>
        <taxon>Bacteria</taxon>
        <taxon>Candidatus Dojkabacteria</taxon>
    </lineage>
</organism>